<dbReference type="GO" id="GO:0046872">
    <property type="term" value="F:metal ion binding"/>
    <property type="evidence" value="ECO:0007669"/>
    <property type="project" value="UniProtKB-KW"/>
</dbReference>
<protein>
    <submittedName>
        <fullName evidence="6">Metallophosphoesterase</fullName>
    </submittedName>
</protein>
<name>A0A934J8B9_9BACL</name>
<gene>
    <name evidence="6" type="ORF">JFN88_15080</name>
</gene>
<keyword evidence="7" id="KW-1185">Reference proteome</keyword>
<dbReference type="Gene3D" id="3.60.21.10">
    <property type="match status" value="1"/>
</dbReference>
<dbReference type="InterPro" id="IPR004843">
    <property type="entry name" value="Calcineurin-like_PHP"/>
</dbReference>
<dbReference type="GO" id="GO:0016787">
    <property type="term" value="F:hydrolase activity"/>
    <property type="evidence" value="ECO:0007669"/>
    <property type="project" value="UniProtKB-KW"/>
</dbReference>
<keyword evidence="2" id="KW-0378">Hydrolase</keyword>
<evidence type="ECO:0000256" key="4">
    <source>
        <dbReference type="ARBA" id="ARBA00025742"/>
    </source>
</evidence>
<evidence type="ECO:0000256" key="2">
    <source>
        <dbReference type="ARBA" id="ARBA00022801"/>
    </source>
</evidence>
<accession>A0A934J8B9</accession>
<dbReference type="InterPro" id="IPR029052">
    <property type="entry name" value="Metallo-depent_PP-like"/>
</dbReference>
<evidence type="ECO:0000259" key="5">
    <source>
        <dbReference type="Pfam" id="PF00149"/>
    </source>
</evidence>
<dbReference type="AlphaFoldDB" id="A0A934J8B9"/>
<proteinExistence type="inferred from homology"/>
<sequence>MKLVIMGDLHYHDVDPGIPGLLVARNLFYGNLLGRFLQTEGDLHISLGDLTNTGSATELREVSEMLRRRNRTFIHVLGNHDLYTRTKREVLEITGQQQYHMLDAGSSILVFLDTAREMELSNGGGWLDEEQLEWLEAIVLASGTKPVIIFAHHPVHNTTIGSDRVKGSLHPEVPIWNILKQKQGTGIYFNGHAHADSIVTQQNWTFIQVSACLDQPAYRVVELEKNRFQMTTIDVTDAGVVTHIPMLKRHILYYNSNPDARGKDADRQIDISLRPNRRLQKID</sequence>
<evidence type="ECO:0000313" key="6">
    <source>
        <dbReference type="EMBL" id="MBJ6362556.1"/>
    </source>
</evidence>
<dbReference type="SUPFAM" id="SSF56300">
    <property type="entry name" value="Metallo-dependent phosphatases"/>
    <property type="match status" value="1"/>
</dbReference>
<evidence type="ECO:0000313" key="7">
    <source>
        <dbReference type="Proteomes" id="UP000640274"/>
    </source>
</evidence>
<keyword evidence="1" id="KW-0479">Metal-binding</keyword>
<dbReference type="PANTHER" id="PTHR42988">
    <property type="entry name" value="PHOSPHOHYDROLASE"/>
    <property type="match status" value="1"/>
</dbReference>
<feature type="domain" description="Calcineurin-like phosphoesterase" evidence="5">
    <location>
        <begin position="1"/>
        <end position="195"/>
    </location>
</feature>
<dbReference type="InterPro" id="IPR050884">
    <property type="entry name" value="CNP_phosphodiesterase-III"/>
</dbReference>
<organism evidence="6 7">
    <name type="scientific">Paenibacillus roseus</name>
    <dbReference type="NCBI Taxonomy" id="2798579"/>
    <lineage>
        <taxon>Bacteria</taxon>
        <taxon>Bacillati</taxon>
        <taxon>Bacillota</taxon>
        <taxon>Bacilli</taxon>
        <taxon>Bacillales</taxon>
        <taxon>Paenibacillaceae</taxon>
        <taxon>Paenibacillus</taxon>
    </lineage>
</organism>
<dbReference type="Proteomes" id="UP000640274">
    <property type="component" value="Unassembled WGS sequence"/>
</dbReference>
<comment type="similarity">
    <text evidence="4">Belongs to the cyclic nucleotide phosphodiesterase class-III family.</text>
</comment>
<evidence type="ECO:0000256" key="3">
    <source>
        <dbReference type="ARBA" id="ARBA00023004"/>
    </source>
</evidence>
<dbReference type="EMBL" id="JAELUP010000077">
    <property type="protein sequence ID" value="MBJ6362556.1"/>
    <property type="molecule type" value="Genomic_DNA"/>
</dbReference>
<dbReference type="PANTHER" id="PTHR42988:SF2">
    <property type="entry name" value="CYCLIC NUCLEOTIDE PHOSPHODIESTERASE CBUA0032-RELATED"/>
    <property type="match status" value="1"/>
</dbReference>
<comment type="caution">
    <text evidence="6">The sequence shown here is derived from an EMBL/GenBank/DDBJ whole genome shotgun (WGS) entry which is preliminary data.</text>
</comment>
<dbReference type="RefSeq" id="WP_199020098.1">
    <property type="nucleotide sequence ID" value="NZ_JAELUP010000077.1"/>
</dbReference>
<keyword evidence="3" id="KW-0408">Iron</keyword>
<dbReference type="Pfam" id="PF00149">
    <property type="entry name" value="Metallophos"/>
    <property type="match status" value="1"/>
</dbReference>
<evidence type="ECO:0000256" key="1">
    <source>
        <dbReference type="ARBA" id="ARBA00022723"/>
    </source>
</evidence>
<reference evidence="6" key="1">
    <citation type="submission" date="2020-12" db="EMBL/GenBank/DDBJ databases">
        <authorList>
            <person name="Huq M.A."/>
        </authorList>
    </citation>
    <scope>NUCLEOTIDE SEQUENCE</scope>
    <source>
        <strain evidence="6">MAHUQ-46</strain>
    </source>
</reference>